<dbReference type="InterPro" id="IPR011990">
    <property type="entry name" value="TPR-like_helical_dom_sf"/>
</dbReference>
<name>A0A9P5UA04_9AGAR</name>
<sequence length="680" mass="76119">MSVLTFKLWVGEYARETGNKFLEVLDIAAKQIPVPGVESVIEVDSYATLKNANQLKNRIKHLTLVLVDELKGKKVEEIEERLRSDIRQLEHDLKFIQSKLTEIVKQNAILVILFRRLNEDKVQECVGRLGNALESFHFSRQIADADALEHLTKQIDTFFRQAVQELQESNQRIEQGIADVRAILDKRNQGDDLNGSRPRRGVIPVAPEIFFGRDTIVDDFVNTLVSQRTTMARICLLGPGGMGKTSIARTVLNHPSVVKHFGRETVSGCHASRDTLYESLGLSLNTGDPLRDILYDLESSTSPIILLLDNFETPWNLHSRTEVQDILLQLAKLDHVALFVTMRSSQPPGHGIHWESVHLEAVDKEASKCIYDKIDPVGGQSPELALLLDEVGHMPLAITLLAGLGMNLGTTPAELLEQYKQGGTTVMNLGWSAEQSMDICIGLSVESQPMKDSPSAAKLLAVLALLPVGTTLKALSQWWARDTVPPATIMSGLGTLLDTSLVEKRADTYVVLPVIRRYVLHPDRFPVNIRESTVQMACAFLKEHNASVGTSNYLAHKNARSLEEANLQGILLETTAADPDIIGTLLILSEHQYETRPRLEVVQHALELSKESEDKKWYAEALYWNGQNLRGLAQFEEAIKQFHLARAAFLQVSEPKRTADALYWAGEHWQNFNFWMTQQV</sequence>
<keyword evidence="1" id="KW-0175">Coiled coil</keyword>
<gene>
    <name evidence="2" type="ORF">BDP27DRAFT_1361850</name>
</gene>
<dbReference type="Gene3D" id="3.40.50.300">
    <property type="entry name" value="P-loop containing nucleotide triphosphate hydrolases"/>
    <property type="match status" value="1"/>
</dbReference>
<dbReference type="InterPro" id="IPR027417">
    <property type="entry name" value="P-loop_NTPase"/>
</dbReference>
<dbReference type="SUPFAM" id="SSF48452">
    <property type="entry name" value="TPR-like"/>
    <property type="match status" value="1"/>
</dbReference>
<evidence type="ECO:0000313" key="2">
    <source>
        <dbReference type="EMBL" id="KAF9071509.1"/>
    </source>
</evidence>
<feature type="coiled-coil region" evidence="1">
    <location>
        <begin position="79"/>
        <end position="106"/>
    </location>
</feature>
<keyword evidence="3" id="KW-1185">Reference proteome</keyword>
<dbReference type="CDD" id="cd21037">
    <property type="entry name" value="MLKL_NTD"/>
    <property type="match status" value="1"/>
</dbReference>
<proteinExistence type="predicted"/>
<dbReference type="Proteomes" id="UP000772434">
    <property type="component" value="Unassembled WGS sequence"/>
</dbReference>
<dbReference type="PANTHER" id="PTHR36766">
    <property type="entry name" value="PLANT BROAD-SPECTRUM MILDEW RESISTANCE PROTEIN RPW8"/>
    <property type="match status" value="1"/>
</dbReference>
<evidence type="ECO:0000256" key="1">
    <source>
        <dbReference type="SAM" id="Coils"/>
    </source>
</evidence>
<comment type="caution">
    <text evidence="2">The sequence shown here is derived from an EMBL/GenBank/DDBJ whole genome shotgun (WGS) entry which is preliminary data.</text>
</comment>
<accession>A0A9P5UA04</accession>
<evidence type="ECO:0000313" key="3">
    <source>
        <dbReference type="Proteomes" id="UP000772434"/>
    </source>
</evidence>
<dbReference type="SUPFAM" id="SSF52540">
    <property type="entry name" value="P-loop containing nucleoside triphosphate hydrolases"/>
    <property type="match status" value="1"/>
</dbReference>
<dbReference type="InterPro" id="IPR059179">
    <property type="entry name" value="MLKL-like_MCAfunc"/>
</dbReference>
<organism evidence="2 3">
    <name type="scientific">Rhodocollybia butyracea</name>
    <dbReference type="NCBI Taxonomy" id="206335"/>
    <lineage>
        <taxon>Eukaryota</taxon>
        <taxon>Fungi</taxon>
        <taxon>Dikarya</taxon>
        <taxon>Basidiomycota</taxon>
        <taxon>Agaricomycotina</taxon>
        <taxon>Agaricomycetes</taxon>
        <taxon>Agaricomycetidae</taxon>
        <taxon>Agaricales</taxon>
        <taxon>Marasmiineae</taxon>
        <taxon>Omphalotaceae</taxon>
        <taxon>Rhodocollybia</taxon>
    </lineage>
</organism>
<dbReference type="PANTHER" id="PTHR36766:SF30">
    <property type="entry name" value="TIR-NBS TYPE DISEASE RESISTANCE PROTEIN-RELATED"/>
    <property type="match status" value="1"/>
</dbReference>
<dbReference type="OrthoDB" id="1534087at2759"/>
<reference evidence="2" key="1">
    <citation type="submission" date="2020-11" db="EMBL/GenBank/DDBJ databases">
        <authorList>
            <consortium name="DOE Joint Genome Institute"/>
            <person name="Ahrendt S."/>
            <person name="Riley R."/>
            <person name="Andreopoulos W."/>
            <person name="Labutti K."/>
            <person name="Pangilinan J."/>
            <person name="Ruiz-Duenas F.J."/>
            <person name="Barrasa J.M."/>
            <person name="Sanchez-Garcia M."/>
            <person name="Camarero S."/>
            <person name="Miyauchi S."/>
            <person name="Serrano A."/>
            <person name="Linde D."/>
            <person name="Babiker R."/>
            <person name="Drula E."/>
            <person name="Ayuso-Fernandez I."/>
            <person name="Pacheco R."/>
            <person name="Padilla G."/>
            <person name="Ferreira P."/>
            <person name="Barriuso J."/>
            <person name="Kellner H."/>
            <person name="Castanera R."/>
            <person name="Alfaro M."/>
            <person name="Ramirez L."/>
            <person name="Pisabarro A.G."/>
            <person name="Kuo A."/>
            <person name="Tritt A."/>
            <person name="Lipzen A."/>
            <person name="He G."/>
            <person name="Yan M."/>
            <person name="Ng V."/>
            <person name="Cullen D."/>
            <person name="Martin F."/>
            <person name="Rosso M.-N."/>
            <person name="Henrissat B."/>
            <person name="Hibbett D."/>
            <person name="Martinez A.T."/>
            <person name="Grigoriev I.V."/>
        </authorList>
    </citation>
    <scope>NUCLEOTIDE SEQUENCE</scope>
    <source>
        <strain evidence="2">AH 40177</strain>
    </source>
</reference>
<dbReference type="EMBL" id="JADNRY010000032">
    <property type="protein sequence ID" value="KAF9071509.1"/>
    <property type="molecule type" value="Genomic_DNA"/>
</dbReference>
<dbReference type="AlphaFoldDB" id="A0A9P5UA04"/>
<protein>
    <submittedName>
        <fullName evidence="2">Uncharacterized protein</fullName>
    </submittedName>
</protein>